<feature type="region of interest" description="Disordered" evidence="1">
    <location>
        <begin position="113"/>
        <end position="140"/>
    </location>
</feature>
<dbReference type="Proteomes" id="UP000010552">
    <property type="component" value="Unassembled WGS sequence"/>
</dbReference>
<dbReference type="EMBL" id="KB040365">
    <property type="protein sequence ID" value="ELK09319.1"/>
    <property type="molecule type" value="Genomic_DNA"/>
</dbReference>
<protein>
    <submittedName>
        <fullName evidence="2">Uncharacterized protein</fullName>
    </submittedName>
</protein>
<organism evidence="2 3">
    <name type="scientific">Pteropus alecto</name>
    <name type="common">Black flying fox</name>
    <dbReference type="NCBI Taxonomy" id="9402"/>
    <lineage>
        <taxon>Eukaryota</taxon>
        <taxon>Metazoa</taxon>
        <taxon>Chordata</taxon>
        <taxon>Craniata</taxon>
        <taxon>Vertebrata</taxon>
        <taxon>Euteleostomi</taxon>
        <taxon>Mammalia</taxon>
        <taxon>Eutheria</taxon>
        <taxon>Laurasiatheria</taxon>
        <taxon>Chiroptera</taxon>
        <taxon>Yinpterochiroptera</taxon>
        <taxon>Pteropodoidea</taxon>
        <taxon>Pteropodidae</taxon>
        <taxon>Pteropodinae</taxon>
        <taxon>Pteropus</taxon>
    </lineage>
</organism>
<feature type="region of interest" description="Disordered" evidence="1">
    <location>
        <begin position="1"/>
        <end position="62"/>
    </location>
</feature>
<reference evidence="3" key="1">
    <citation type="journal article" date="2013" name="Science">
        <title>Comparative analysis of bat genomes provides insight into the evolution of flight and immunity.</title>
        <authorList>
            <person name="Zhang G."/>
            <person name="Cowled C."/>
            <person name="Shi Z."/>
            <person name="Huang Z."/>
            <person name="Bishop-Lilly K.A."/>
            <person name="Fang X."/>
            <person name="Wynne J.W."/>
            <person name="Xiong Z."/>
            <person name="Baker M.L."/>
            <person name="Zhao W."/>
            <person name="Tachedjian M."/>
            <person name="Zhu Y."/>
            <person name="Zhou P."/>
            <person name="Jiang X."/>
            <person name="Ng J."/>
            <person name="Yang L."/>
            <person name="Wu L."/>
            <person name="Xiao J."/>
            <person name="Feng Y."/>
            <person name="Chen Y."/>
            <person name="Sun X."/>
            <person name="Zhang Y."/>
            <person name="Marsh G.A."/>
            <person name="Crameri G."/>
            <person name="Broder C.C."/>
            <person name="Frey K.G."/>
            <person name="Wang L.F."/>
            <person name="Wang J."/>
        </authorList>
    </citation>
    <scope>NUCLEOTIDE SEQUENCE [LARGE SCALE GENOMIC DNA]</scope>
</reference>
<evidence type="ECO:0000313" key="2">
    <source>
        <dbReference type="EMBL" id="ELK09319.1"/>
    </source>
</evidence>
<sequence>MPVLWSSKPDGSRHHGQRPPAPGIAVCTAVRRAVSSSRDPESWGRRCHSISRPLHGHSEAPAPGRPDCGSCFSHVNGHRGPSRDIRVLGTAEQGGGLGRPRGRKGILRVSSALSSDTLQTEQTPQLHGSATAQPTRRADGREQAWCRLLALLGLRQD</sequence>
<name>L5KCA1_PTEAL</name>
<dbReference type="InParanoid" id="L5KCA1"/>
<accession>L5KCA1</accession>
<feature type="compositionally biased region" description="Polar residues" evidence="1">
    <location>
        <begin position="113"/>
        <end position="134"/>
    </location>
</feature>
<evidence type="ECO:0000313" key="3">
    <source>
        <dbReference type="Proteomes" id="UP000010552"/>
    </source>
</evidence>
<gene>
    <name evidence="2" type="ORF">PAL_GLEAN10000144</name>
</gene>
<evidence type="ECO:0000256" key="1">
    <source>
        <dbReference type="SAM" id="MobiDB-lite"/>
    </source>
</evidence>
<dbReference type="AlphaFoldDB" id="L5KCA1"/>
<proteinExistence type="predicted"/>
<keyword evidence="3" id="KW-1185">Reference proteome</keyword>